<keyword evidence="3" id="KW-1185">Reference proteome</keyword>
<dbReference type="EMBL" id="AYZR01000004">
    <property type="protein sequence ID" value="KRM94249.1"/>
    <property type="molecule type" value="Genomic_DNA"/>
</dbReference>
<reference evidence="2 3" key="1">
    <citation type="journal article" date="2015" name="Genome Announc.">
        <title>Expanding the biotechnology potential of lactobacilli through comparative genomics of 213 strains and associated genera.</title>
        <authorList>
            <person name="Sun Z."/>
            <person name="Harris H.M."/>
            <person name="McCann A."/>
            <person name="Guo C."/>
            <person name="Argimon S."/>
            <person name="Zhang W."/>
            <person name="Yang X."/>
            <person name="Jeffery I.B."/>
            <person name="Cooney J.C."/>
            <person name="Kagawa T.F."/>
            <person name="Liu W."/>
            <person name="Song Y."/>
            <person name="Salvetti E."/>
            <person name="Wrobel A."/>
            <person name="Rasinkangas P."/>
            <person name="Parkhill J."/>
            <person name="Rea M.C."/>
            <person name="O'Sullivan O."/>
            <person name="Ritari J."/>
            <person name="Douillard F.P."/>
            <person name="Paul Ross R."/>
            <person name="Yang R."/>
            <person name="Briner A.E."/>
            <person name="Felis G.E."/>
            <person name="de Vos W.M."/>
            <person name="Barrangou R."/>
            <person name="Klaenhammer T.R."/>
            <person name="Caufield P.W."/>
            <person name="Cui Y."/>
            <person name="Zhang H."/>
            <person name="O'Toole P.W."/>
        </authorList>
    </citation>
    <scope>NUCLEOTIDE SEQUENCE [LARGE SCALE GENOMIC DNA]</scope>
    <source>
        <strain evidence="2 3">DSM 24302</strain>
    </source>
</reference>
<protein>
    <recommendedName>
        <fullName evidence="1">Core domain-containing protein</fullName>
    </recommendedName>
</protein>
<gene>
    <name evidence="2" type="ORF">FC56_GL001201</name>
</gene>
<dbReference type="AlphaFoldDB" id="A0A0R2D194"/>
<dbReference type="SUPFAM" id="SSF89360">
    <property type="entry name" value="HesB-like domain"/>
    <property type="match status" value="1"/>
</dbReference>
<dbReference type="InterPro" id="IPR000361">
    <property type="entry name" value="ATAP_core_dom"/>
</dbReference>
<name>A0A0R2D194_9LACO</name>
<feature type="domain" description="Core" evidence="1">
    <location>
        <begin position="6"/>
        <end position="113"/>
    </location>
</feature>
<sequence length="133" mass="14548">MNMPTINVTPTMLEYLKTKGITDKELILITDDAGGKYSLNGGSCSLGANFTIIVLDQPDPDYQLKMENNADLHMWTSKYDTMFFESGLTLDYKNHSVEIRDNAHILDNAVQIANGQEVLNAAGKGMQASGGNC</sequence>
<organism evidence="2 3">
    <name type="scientific">Lentilactobacillus senioris DSM 24302 = JCM 17472</name>
    <dbReference type="NCBI Taxonomy" id="1423802"/>
    <lineage>
        <taxon>Bacteria</taxon>
        <taxon>Bacillati</taxon>
        <taxon>Bacillota</taxon>
        <taxon>Bacilli</taxon>
        <taxon>Lactobacillales</taxon>
        <taxon>Lactobacillaceae</taxon>
        <taxon>Lentilactobacillus</taxon>
    </lineage>
</organism>
<dbReference type="PATRIC" id="fig|1423802.4.peg.1217"/>
<proteinExistence type="predicted"/>
<accession>A0A0R2D194</accession>
<evidence type="ECO:0000313" key="3">
    <source>
        <dbReference type="Proteomes" id="UP000051256"/>
    </source>
</evidence>
<comment type="caution">
    <text evidence="2">The sequence shown here is derived from an EMBL/GenBank/DDBJ whole genome shotgun (WGS) entry which is preliminary data.</text>
</comment>
<dbReference type="Proteomes" id="UP000051256">
    <property type="component" value="Unassembled WGS sequence"/>
</dbReference>
<dbReference type="Pfam" id="PF01521">
    <property type="entry name" value="Fe-S_biosyn"/>
    <property type="match status" value="1"/>
</dbReference>
<evidence type="ECO:0000313" key="2">
    <source>
        <dbReference type="EMBL" id="KRM94249.1"/>
    </source>
</evidence>
<evidence type="ECO:0000259" key="1">
    <source>
        <dbReference type="Pfam" id="PF01521"/>
    </source>
</evidence>
<dbReference type="STRING" id="1423802.FC56_GL001201"/>
<dbReference type="InterPro" id="IPR035903">
    <property type="entry name" value="HesB-like_dom_sf"/>
</dbReference>
<dbReference type="Gene3D" id="2.60.300.12">
    <property type="entry name" value="HesB-like domain"/>
    <property type="match status" value="1"/>
</dbReference>